<proteinExistence type="predicted"/>
<feature type="repeat" description="WD" evidence="3">
    <location>
        <begin position="248"/>
        <end position="289"/>
    </location>
</feature>
<dbReference type="Proteomes" id="UP000250235">
    <property type="component" value="Unassembled WGS sequence"/>
</dbReference>
<evidence type="ECO:0000256" key="2">
    <source>
        <dbReference type="ARBA" id="ARBA00022737"/>
    </source>
</evidence>
<name>A0A2Z7C988_9LAMI</name>
<dbReference type="InterPro" id="IPR019775">
    <property type="entry name" value="WD40_repeat_CS"/>
</dbReference>
<protein>
    <submittedName>
        <fullName evidence="5">Uncharacterized protein</fullName>
    </submittedName>
</protein>
<reference evidence="5 6" key="1">
    <citation type="journal article" date="2015" name="Proc. Natl. Acad. Sci. U.S.A.">
        <title>The resurrection genome of Boea hygrometrica: A blueprint for survival of dehydration.</title>
        <authorList>
            <person name="Xiao L."/>
            <person name="Yang G."/>
            <person name="Zhang L."/>
            <person name="Yang X."/>
            <person name="Zhao S."/>
            <person name="Ji Z."/>
            <person name="Zhou Q."/>
            <person name="Hu M."/>
            <person name="Wang Y."/>
            <person name="Chen M."/>
            <person name="Xu Y."/>
            <person name="Jin H."/>
            <person name="Xiao X."/>
            <person name="Hu G."/>
            <person name="Bao F."/>
            <person name="Hu Y."/>
            <person name="Wan P."/>
            <person name="Li L."/>
            <person name="Deng X."/>
            <person name="Kuang T."/>
            <person name="Xiang C."/>
            <person name="Zhu J.K."/>
            <person name="Oliver M.J."/>
            <person name="He Y."/>
        </authorList>
    </citation>
    <scope>NUCLEOTIDE SEQUENCE [LARGE SCALE GENOMIC DNA]</scope>
    <source>
        <strain evidence="6">cv. XS01</strain>
    </source>
</reference>
<feature type="repeat" description="WD" evidence="3">
    <location>
        <begin position="171"/>
        <end position="202"/>
    </location>
</feature>
<dbReference type="InterPro" id="IPR051179">
    <property type="entry name" value="WD_repeat_multifunction"/>
</dbReference>
<keyword evidence="6" id="KW-1185">Reference proteome</keyword>
<dbReference type="Gene3D" id="2.130.10.10">
    <property type="entry name" value="YVTN repeat-like/Quinoprotein amine dehydrogenase"/>
    <property type="match status" value="1"/>
</dbReference>
<accession>A0A2Z7C988</accession>
<dbReference type="InterPro" id="IPR001680">
    <property type="entry name" value="WD40_rpt"/>
</dbReference>
<evidence type="ECO:0000256" key="1">
    <source>
        <dbReference type="ARBA" id="ARBA00022574"/>
    </source>
</evidence>
<feature type="repeat" description="WD" evidence="3">
    <location>
        <begin position="377"/>
        <end position="414"/>
    </location>
</feature>
<evidence type="ECO:0000313" key="6">
    <source>
        <dbReference type="Proteomes" id="UP000250235"/>
    </source>
</evidence>
<sequence length="414" mass="44191">MNAPSPVHDEDHGEEVFLDETDIINEYDVDEEELPDADDGGTDGEEDVDDSIHIFTGHKGELYACACSPTDPILVATGGGDEKGFLWKINQGDWTFALEGHQDSVSSLAFSVDGQLLASGGLDGVVKIWDAASGDLKCTLEGPTGNIEVIFILMLVNSLLVSGLNWKLQWVRWHPKGHLVLAGSEDSSVWMWNADKAVYLNVFTGHGGSVTCGDFTPDGKLMCTGSNDATMRIWNPRTGENIHVVRGHPYHTEGLTCLTINSDSSLVLTGSTDGSVHIINISTGKVVSSLSGHSESVECAAFELSSRGAYPMAATGGMDSKLVIWDLQHSSPRCTCDHDDGVTCLLWLAGSRYIATGCVDGKVRICDSLSGDCAKIFSGHSGPIQSIASSSNGEFLVSVSVDGTARVFEIAEFR</sequence>
<dbReference type="Pfam" id="PF00400">
    <property type="entry name" value="WD40"/>
    <property type="match status" value="8"/>
</dbReference>
<dbReference type="PROSITE" id="PS50294">
    <property type="entry name" value="WD_REPEATS_REGION"/>
    <property type="match status" value="3"/>
</dbReference>
<dbReference type="InterPro" id="IPR036322">
    <property type="entry name" value="WD40_repeat_dom_sf"/>
</dbReference>
<feature type="region of interest" description="Disordered" evidence="4">
    <location>
        <begin position="27"/>
        <end position="47"/>
    </location>
</feature>
<gene>
    <name evidence="5" type="ORF">F511_04491</name>
</gene>
<feature type="repeat" description="WD" evidence="3">
    <location>
        <begin position="290"/>
        <end position="335"/>
    </location>
</feature>
<dbReference type="PROSITE" id="PS50082">
    <property type="entry name" value="WD_REPEATS_2"/>
    <property type="match status" value="6"/>
</dbReference>
<evidence type="ECO:0000256" key="4">
    <source>
        <dbReference type="SAM" id="MobiDB-lite"/>
    </source>
</evidence>
<dbReference type="PANTHER" id="PTHR19857">
    <property type="entry name" value="MITOCHONDRIAL DIVISION PROTEIN 1-RELATED"/>
    <property type="match status" value="1"/>
</dbReference>
<feature type="repeat" description="WD" evidence="3">
    <location>
        <begin position="203"/>
        <end position="244"/>
    </location>
</feature>
<dbReference type="EMBL" id="KQ998209">
    <property type="protein sequence ID" value="KZV43099.1"/>
    <property type="molecule type" value="Genomic_DNA"/>
</dbReference>
<evidence type="ECO:0000256" key="3">
    <source>
        <dbReference type="PROSITE-ProRule" id="PRU00221"/>
    </source>
</evidence>
<organism evidence="5 6">
    <name type="scientific">Dorcoceras hygrometricum</name>
    <dbReference type="NCBI Taxonomy" id="472368"/>
    <lineage>
        <taxon>Eukaryota</taxon>
        <taxon>Viridiplantae</taxon>
        <taxon>Streptophyta</taxon>
        <taxon>Embryophyta</taxon>
        <taxon>Tracheophyta</taxon>
        <taxon>Spermatophyta</taxon>
        <taxon>Magnoliopsida</taxon>
        <taxon>eudicotyledons</taxon>
        <taxon>Gunneridae</taxon>
        <taxon>Pentapetalae</taxon>
        <taxon>asterids</taxon>
        <taxon>lamiids</taxon>
        <taxon>Lamiales</taxon>
        <taxon>Gesneriaceae</taxon>
        <taxon>Didymocarpoideae</taxon>
        <taxon>Trichosporeae</taxon>
        <taxon>Loxocarpinae</taxon>
        <taxon>Dorcoceras</taxon>
    </lineage>
</organism>
<dbReference type="InterPro" id="IPR015943">
    <property type="entry name" value="WD40/YVTN_repeat-like_dom_sf"/>
</dbReference>
<dbReference type="PANTHER" id="PTHR19857:SF8">
    <property type="entry name" value="ANGIO-ASSOCIATED MIGRATORY CELL PROTEIN"/>
    <property type="match status" value="1"/>
</dbReference>
<dbReference type="OrthoDB" id="10261640at2759"/>
<evidence type="ECO:0000313" key="5">
    <source>
        <dbReference type="EMBL" id="KZV43099.1"/>
    </source>
</evidence>
<dbReference type="CDD" id="cd00200">
    <property type="entry name" value="WD40"/>
    <property type="match status" value="1"/>
</dbReference>
<dbReference type="SMART" id="SM00320">
    <property type="entry name" value="WD40"/>
    <property type="match status" value="8"/>
</dbReference>
<dbReference type="SUPFAM" id="SSF50978">
    <property type="entry name" value="WD40 repeat-like"/>
    <property type="match status" value="1"/>
</dbReference>
<keyword evidence="2" id="KW-0677">Repeat</keyword>
<feature type="repeat" description="WD" evidence="3">
    <location>
        <begin position="98"/>
        <end position="139"/>
    </location>
</feature>
<dbReference type="AlphaFoldDB" id="A0A2Z7C988"/>
<dbReference type="InterPro" id="IPR020472">
    <property type="entry name" value="WD40_PAC1"/>
</dbReference>
<dbReference type="PROSITE" id="PS00678">
    <property type="entry name" value="WD_REPEATS_1"/>
    <property type="match status" value="2"/>
</dbReference>
<dbReference type="PRINTS" id="PR00320">
    <property type="entry name" value="GPROTEINBRPT"/>
</dbReference>
<keyword evidence="1 3" id="KW-0853">WD repeat</keyword>